<dbReference type="OrthoDB" id="4894066at2"/>
<accession>A0A511DQI1</accession>
<organism evidence="3 4">
    <name type="scientific">Pseudonocardia sulfidoxydans NBRC 16205</name>
    <dbReference type="NCBI Taxonomy" id="1223511"/>
    <lineage>
        <taxon>Bacteria</taxon>
        <taxon>Bacillati</taxon>
        <taxon>Actinomycetota</taxon>
        <taxon>Actinomycetes</taxon>
        <taxon>Pseudonocardiales</taxon>
        <taxon>Pseudonocardiaceae</taxon>
        <taxon>Pseudonocardia</taxon>
    </lineage>
</organism>
<dbReference type="GO" id="GO:0004658">
    <property type="term" value="F:propionyl-CoA carboxylase activity"/>
    <property type="evidence" value="ECO:0007669"/>
    <property type="project" value="TreeGrafter"/>
</dbReference>
<proteinExistence type="predicted"/>
<dbReference type="PROSITE" id="PS50980">
    <property type="entry name" value="COA_CT_NTER"/>
    <property type="match status" value="1"/>
</dbReference>
<dbReference type="PANTHER" id="PTHR43842:SF2">
    <property type="entry name" value="PROPIONYL-COA CARBOXYLASE BETA CHAIN, MITOCHONDRIAL"/>
    <property type="match status" value="1"/>
</dbReference>
<dbReference type="EMBL" id="BJVJ01000051">
    <property type="protein sequence ID" value="GEL25328.1"/>
    <property type="molecule type" value="Genomic_DNA"/>
</dbReference>
<dbReference type="Pfam" id="PF01039">
    <property type="entry name" value="Carboxyl_trans"/>
    <property type="match status" value="1"/>
</dbReference>
<protein>
    <submittedName>
        <fullName evidence="3">Putative propionyl-CoA carboxylase beta chain 6</fullName>
    </submittedName>
</protein>
<dbReference type="InterPro" id="IPR029045">
    <property type="entry name" value="ClpP/crotonase-like_dom_sf"/>
</dbReference>
<evidence type="ECO:0000259" key="1">
    <source>
        <dbReference type="PROSITE" id="PS50980"/>
    </source>
</evidence>
<feature type="domain" description="CoA carboxyltransferase C-terminal" evidence="2">
    <location>
        <begin position="217"/>
        <end position="452"/>
    </location>
</feature>
<sequence>MSAAVEHVPDAARRDPAVRLADLCDPGTLHDVVAVDGLVAGRGLLDGVASRVFATDPRVQGGALGRDGCALVVGAYDAALTAGEPVVGIWQSGGARLREGAGSLDAIGRIFRAMTLASGRIPQVSVVLGPSAGGAAYGPALTDVVVTGPDARVFVTGPDVVRSVTGEDVDALSLGGPQVHARHSGVAHVAAPDDDAAYTAAREIVGLLADRRRPAPRVRRAVDPATLMPPSPRRAYDVRPVVDALLDAPAHELAPRWAPNIVTALGRIDGRSVGVLANNPLRLGGCLTATSSDKAARFVRTCDSLGVPLVVLVDVPGYLPGAAQELDGVVRRGAKLLHAFACASVPRVTVVTRKAYGGAYIAMNSTSLGATRVFAWPAATVDVMNPVAAVRILHRRDLAGLDGAARDHAEAALVDTHARETGGLADAVAAGYVDEIVAPAATRDAIARTLAAAADTRGRPGNMPL</sequence>
<feature type="domain" description="CoA carboxyltransferase N-terminal" evidence="1">
    <location>
        <begin position="1"/>
        <end position="220"/>
    </location>
</feature>
<dbReference type="InterPro" id="IPR011763">
    <property type="entry name" value="COA_CT_C"/>
</dbReference>
<reference evidence="3 4" key="1">
    <citation type="submission" date="2019-07" db="EMBL/GenBank/DDBJ databases">
        <title>Whole genome shotgun sequence of Pseudonocardia sulfidoxydans NBRC 16205.</title>
        <authorList>
            <person name="Hosoyama A."/>
            <person name="Uohara A."/>
            <person name="Ohji S."/>
            <person name="Ichikawa N."/>
        </authorList>
    </citation>
    <scope>NUCLEOTIDE SEQUENCE [LARGE SCALE GENOMIC DNA]</scope>
    <source>
        <strain evidence="3 4">NBRC 16205</strain>
    </source>
</reference>
<comment type="caution">
    <text evidence="3">The sequence shown here is derived from an EMBL/GenBank/DDBJ whole genome shotgun (WGS) entry which is preliminary data.</text>
</comment>
<dbReference type="InterPro" id="IPR051047">
    <property type="entry name" value="AccD/PCCB"/>
</dbReference>
<evidence type="ECO:0000313" key="4">
    <source>
        <dbReference type="Proteomes" id="UP000321685"/>
    </source>
</evidence>
<evidence type="ECO:0000259" key="2">
    <source>
        <dbReference type="PROSITE" id="PS50989"/>
    </source>
</evidence>
<dbReference type="InterPro" id="IPR034733">
    <property type="entry name" value="AcCoA_carboxyl_beta"/>
</dbReference>
<dbReference type="PANTHER" id="PTHR43842">
    <property type="entry name" value="PROPIONYL-COA CARBOXYLASE BETA CHAIN"/>
    <property type="match status" value="1"/>
</dbReference>
<dbReference type="PROSITE" id="PS50989">
    <property type="entry name" value="COA_CT_CTER"/>
    <property type="match status" value="1"/>
</dbReference>
<dbReference type="InterPro" id="IPR011762">
    <property type="entry name" value="COA_CT_N"/>
</dbReference>
<dbReference type="RefSeq" id="WP_147111322.1">
    <property type="nucleotide sequence ID" value="NZ_BJVJ01000051.1"/>
</dbReference>
<keyword evidence="4" id="KW-1185">Reference proteome</keyword>
<dbReference type="AlphaFoldDB" id="A0A511DQI1"/>
<evidence type="ECO:0000313" key="3">
    <source>
        <dbReference type="EMBL" id="GEL25328.1"/>
    </source>
</evidence>
<dbReference type="Gene3D" id="3.90.226.10">
    <property type="entry name" value="2-enoyl-CoA Hydratase, Chain A, domain 1"/>
    <property type="match status" value="2"/>
</dbReference>
<gene>
    <name evidence="3" type="primary">accD6</name>
    <name evidence="3" type="ORF">PSU4_42820</name>
</gene>
<dbReference type="Proteomes" id="UP000321685">
    <property type="component" value="Unassembled WGS sequence"/>
</dbReference>
<name>A0A511DQI1_9PSEU</name>
<dbReference type="GO" id="GO:0009317">
    <property type="term" value="C:acetyl-CoA carboxylase complex"/>
    <property type="evidence" value="ECO:0007669"/>
    <property type="project" value="TreeGrafter"/>
</dbReference>
<dbReference type="SUPFAM" id="SSF52096">
    <property type="entry name" value="ClpP/crotonase"/>
    <property type="match status" value="2"/>
</dbReference>